<keyword evidence="2 6" id="KW-0689">Ribosomal protein</keyword>
<dbReference type="Proteomes" id="UP000193560">
    <property type="component" value="Unassembled WGS sequence"/>
</dbReference>
<dbReference type="Gene3D" id="1.10.10.1410">
    <property type="match status" value="1"/>
</dbReference>
<dbReference type="GO" id="GO:0003735">
    <property type="term" value="F:structural constituent of ribosome"/>
    <property type="evidence" value="ECO:0007669"/>
    <property type="project" value="InterPro"/>
</dbReference>
<comment type="similarity">
    <text evidence="1">Belongs to the eukaryotic ribosomal protein P1/P2 family.</text>
</comment>
<proteinExistence type="inferred from homology"/>
<dbReference type="HAMAP" id="MF_01478">
    <property type="entry name" value="Ribosomal_L12_arch"/>
    <property type="match status" value="1"/>
</dbReference>
<reference evidence="6 7" key="1">
    <citation type="submission" date="2016-07" db="EMBL/GenBank/DDBJ databases">
        <title>Pervasive Adenine N6-methylation of Active Genes in Fungi.</title>
        <authorList>
            <consortium name="DOE Joint Genome Institute"/>
            <person name="Mondo S.J."/>
            <person name="Dannebaum R.O."/>
            <person name="Kuo R.C."/>
            <person name="Labutti K."/>
            <person name="Haridas S."/>
            <person name="Kuo A."/>
            <person name="Salamov A."/>
            <person name="Ahrendt S.R."/>
            <person name="Lipzen A."/>
            <person name="Sullivan W."/>
            <person name="Andreopoulos W.B."/>
            <person name="Clum A."/>
            <person name="Lindquist E."/>
            <person name="Daum C."/>
            <person name="Ramamoorthy G.K."/>
            <person name="Gryganskyi A."/>
            <person name="Culley D."/>
            <person name="Magnuson J.K."/>
            <person name="James T.Y."/>
            <person name="O'Malley M.A."/>
            <person name="Stajich J.E."/>
            <person name="Spatafora J.W."/>
            <person name="Visel A."/>
            <person name="Grigoriev I.V."/>
        </authorList>
    </citation>
    <scope>NUCLEOTIDE SEQUENCE [LARGE SCALE GENOMIC DNA]</scope>
    <source>
        <strain evidence="6 7">NRRL 1336</strain>
    </source>
</reference>
<dbReference type="GO" id="GO:0022625">
    <property type="term" value="C:cytosolic large ribosomal subunit"/>
    <property type="evidence" value="ECO:0007669"/>
    <property type="project" value="InterPro"/>
</dbReference>
<dbReference type="InterPro" id="IPR038716">
    <property type="entry name" value="P1/P2_N_sf"/>
</dbReference>
<protein>
    <submittedName>
        <fullName evidence="6">60s acidic ribosomal protein-domain-containing protein</fullName>
    </submittedName>
</protein>
<dbReference type="PANTHER" id="PTHR21141:SF5">
    <property type="entry name" value="LARGE RIBOSOMAL SUBUNIT PROTEIN P2"/>
    <property type="match status" value="1"/>
</dbReference>
<dbReference type="CDD" id="cd05833">
    <property type="entry name" value="Ribosomal_P2"/>
    <property type="match status" value="1"/>
</dbReference>
<sequence>PCDLLALYQLFFFNIQGPLKNHRGFVIAVSAQVGLCQATSVSRITKNATEFVFPFLAVIIVDANFRWLPSCVVEGFWGACTDVRSTSIWSLLLWSIFYCYYFPYHTTFVYFIISQFCLLYSLSKPHHCYLFHASCSLEELNRHLRNAIKKTQTTTKDHSKMKFLAAYLLLNAGGKASPSADDIKNLLNTVGVETSDERIASLIAAVGDKDIAQVIEEGQQKLASVPTGGAAGASAAGGSAAAAGGAEAAEEAKEEEKEESDDDMGFGLFD</sequence>
<keyword evidence="5" id="KW-0472">Membrane</keyword>
<keyword evidence="3" id="KW-0687">Ribonucleoprotein</keyword>
<keyword evidence="7" id="KW-1185">Reference proteome</keyword>
<evidence type="ECO:0000256" key="2">
    <source>
        <dbReference type="ARBA" id="ARBA00022980"/>
    </source>
</evidence>
<dbReference type="InterPro" id="IPR027534">
    <property type="entry name" value="Ribosomal_P1/P2"/>
</dbReference>
<dbReference type="EMBL" id="MCGE01000014">
    <property type="protein sequence ID" value="ORZ14750.1"/>
    <property type="molecule type" value="Genomic_DNA"/>
</dbReference>
<comment type="caution">
    <text evidence="6">The sequence shown here is derived from an EMBL/GenBank/DDBJ whole genome shotgun (WGS) entry which is preliminary data.</text>
</comment>
<feature type="non-terminal residue" evidence="6">
    <location>
        <position position="1"/>
    </location>
</feature>
<evidence type="ECO:0000256" key="3">
    <source>
        <dbReference type="ARBA" id="ARBA00023274"/>
    </source>
</evidence>
<dbReference type="STRING" id="90262.A0A1X2IE10"/>
<evidence type="ECO:0000256" key="4">
    <source>
        <dbReference type="SAM" id="MobiDB-lite"/>
    </source>
</evidence>
<name>A0A1X2IE10_9FUNG</name>
<organism evidence="6 7">
    <name type="scientific">Absidia repens</name>
    <dbReference type="NCBI Taxonomy" id="90262"/>
    <lineage>
        <taxon>Eukaryota</taxon>
        <taxon>Fungi</taxon>
        <taxon>Fungi incertae sedis</taxon>
        <taxon>Mucoromycota</taxon>
        <taxon>Mucoromycotina</taxon>
        <taxon>Mucoromycetes</taxon>
        <taxon>Mucorales</taxon>
        <taxon>Cunninghamellaceae</taxon>
        <taxon>Absidia</taxon>
    </lineage>
</organism>
<keyword evidence="5" id="KW-1133">Transmembrane helix</keyword>
<dbReference type="AlphaFoldDB" id="A0A1X2IE10"/>
<accession>A0A1X2IE10</accession>
<gene>
    <name evidence="6" type="ORF">BCR42DRAFT_57844</name>
</gene>
<dbReference type="GO" id="GO:0002182">
    <property type="term" value="P:cytoplasmic translational elongation"/>
    <property type="evidence" value="ECO:0007669"/>
    <property type="project" value="InterPro"/>
</dbReference>
<evidence type="ECO:0000313" key="7">
    <source>
        <dbReference type="Proteomes" id="UP000193560"/>
    </source>
</evidence>
<dbReference type="Pfam" id="PF00428">
    <property type="entry name" value="Ribosomal_60s"/>
    <property type="match status" value="1"/>
</dbReference>
<evidence type="ECO:0000256" key="5">
    <source>
        <dbReference type="SAM" id="Phobius"/>
    </source>
</evidence>
<feature type="region of interest" description="Disordered" evidence="4">
    <location>
        <begin position="224"/>
        <end position="270"/>
    </location>
</feature>
<dbReference type="InterPro" id="IPR044076">
    <property type="entry name" value="Ribosomal_P2"/>
</dbReference>
<evidence type="ECO:0000313" key="6">
    <source>
        <dbReference type="EMBL" id="ORZ14750.1"/>
    </source>
</evidence>
<feature type="compositionally biased region" description="Low complexity" evidence="4">
    <location>
        <begin position="232"/>
        <end position="247"/>
    </location>
</feature>
<dbReference type="FunFam" id="1.10.10.1410:FF:000002">
    <property type="entry name" value="60S acidic ribosomal protein P2"/>
    <property type="match status" value="1"/>
</dbReference>
<keyword evidence="5" id="KW-0812">Transmembrane</keyword>
<dbReference type="PANTHER" id="PTHR21141">
    <property type="entry name" value="60S ACIDIC RIBOSOMAL PROTEIN FAMILY MEMBER"/>
    <property type="match status" value="1"/>
</dbReference>
<feature type="transmembrane region" description="Helical" evidence="5">
    <location>
        <begin position="88"/>
        <end position="113"/>
    </location>
</feature>
<dbReference type="OrthoDB" id="1227494at2759"/>
<evidence type="ECO:0000256" key="1">
    <source>
        <dbReference type="ARBA" id="ARBA00005436"/>
    </source>
</evidence>